<dbReference type="EMBL" id="HBIN01023132">
    <property type="protein sequence ID" value="CAE0447834.1"/>
    <property type="molecule type" value="Transcribed_RNA"/>
</dbReference>
<keyword evidence="1" id="KW-0472">Membrane</keyword>
<keyword evidence="1" id="KW-1133">Transmembrane helix</keyword>
<keyword evidence="1" id="KW-0812">Transmembrane</keyword>
<sequence>MNIIHKCNAPVKTFNVKFAYFAADCLEITVVLRLVITGSLFYELYSGDHINIRAIIPFASAGLFVYIIFHNKFEPAPLYIWVLNKLTWTCREGCNPISANTTKERKVRRKLIRDALAATQFDAMINGGLTLKEVAKREMDILAKFDVTKFKRYESFFDNVKTLTQLDDWEHQTAKADQDI</sequence>
<reference evidence="2" key="1">
    <citation type="submission" date="2021-01" db="EMBL/GenBank/DDBJ databases">
        <authorList>
            <person name="Corre E."/>
            <person name="Pelletier E."/>
            <person name="Niang G."/>
            <person name="Scheremetjew M."/>
            <person name="Finn R."/>
            <person name="Kale V."/>
            <person name="Holt S."/>
            <person name="Cochrane G."/>
            <person name="Meng A."/>
            <person name="Brown T."/>
            <person name="Cohen L."/>
        </authorList>
    </citation>
    <scope>NUCLEOTIDE SEQUENCE</scope>
    <source>
        <strain evidence="2">GSBS06</strain>
    </source>
</reference>
<evidence type="ECO:0000313" key="2">
    <source>
        <dbReference type="EMBL" id="CAE0447834.1"/>
    </source>
</evidence>
<protein>
    <submittedName>
        <fullName evidence="2">Uncharacterized protein</fullName>
    </submittedName>
</protein>
<feature type="transmembrane region" description="Helical" evidence="1">
    <location>
        <begin position="21"/>
        <end position="44"/>
    </location>
</feature>
<organism evidence="2">
    <name type="scientific">Aplanochytrium stocchinoi</name>
    <dbReference type="NCBI Taxonomy" id="215587"/>
    <lineage>
        <taxon>Eukaryota</taxon>
        <taxon>Sar</taxon>
        <taxon>Stramenopiles</taxon>
        <taxon>Bigyra</taxon>
        <taxon>Labyrinthulomycetes</taxon>
        <taxon>Thraustochytrida</taxon>
        <taxon>Thraustochytriidae</taxon>
        <taxon>Aplanochytrium</taxon>
    </lineage>
</organism>
<gene>
    <name evidence="2" type="ORF">ASTO00021_LOCUS17798</name>
</gene>
<feature type="transmembrane region" description="Helical" evidence="1">
    <location>
        <begin position="50"/>
        <end position="69"/>
    </location>
</feature>
<accession>A0A7S3PR66</accession>
<evidence type="ECO:0000256" key="1">
    <source>
        <dbReference type="SAM" id="Phobius"/>
    </source>
</evidence>
<proteinExistence type="predicted"/>
<name>A0A7S3PR66_9STRA</name>
<dbReference type="AlphaFoldDB" id="A0A7S3PR66"/>